<accession>A0A9W6Z268</accession>
<keyword evidence="1" id="KW-0863">Zinc-finger</keyword>
<keyword evidence="1" id="KW-0862">Zinc</keyword>
<dbReference type="SUPFAM" id="SSF144232">
    <property type="entry name" value="HIT/MYND zinc finger-like"/>
    <property type="match status" value="1"/>
</dbReference>
<dbReference type="InterPro" id="IPR007529">
    <property type="entry name" value="Znf_HIT"/>
</dbReference>
<evidence type="ECO:0000256" key="2">
    <source>
        <dbReference type="SAM" id="MobiDB-lite"/>
    </source>
</evidence>
<protein>
    <submittedName>
        <fullName evidence="4">Unnamed protein product</fullName>
    </submittedName>
</protein>
<feature type="region of interest" description="Disordered" evidence="2">
    <location>
        <begin position="36"/>
        <end position="72"/>
    </location>
</feature>
<evidence type="ECO:0000313" key="5">
    <source>
        <dbReference type="Proteomes" id="UP001165063"/>
    </source>
</evidence>
<reference evidence="4" key="1">
    <citation type="submission" date="2023-04" db="EMBL/GenBank/DDBJ databases">
        <title>Ambrosiozyma monospora NBRC 1965.</title>
        <authorList>
            <person name="Ichikawa N."/>
            <person name="Sato H."/>
            <person name="Tonouchi N."/>
        </authorList>
    </citation>
    <scope>NUCLEOTIDE SEQUENCE</scope>
    <source>
        <strain evidence="4">NBRC 1965</strain>
    </source>
</reference>
<organism evidence="4 5">
    <name type="scientific">Ambrosiozyma monospora</name>
    <name type="common">Yeast</name>
    <name type="synonym">Endomycopsis monosporus</name>
    <dbReference type="NCBI Taxonomy" id="43982"/>
    <lineage>
        <taxon>Eukaryota</taxon>
        <taxon>Fungi</taxon>
        <taxon>Dikarya</taxon>
        <taxon>Ascomycota</taxon>
        <taxon>Saccharomycotina</taxon>
        <taxon>Pichiomycetes</taxon>
        <taxon>Pichiales</taxon>
        <taxon>Pichiaceae</taxon>
        <taxon>Ambrosiozyma</taxon>
    </lineage>
</organism>
<feature type="compositionally biased region" description="Polar residues" evidence="2">
    <location>
        <begin position="63"/>
        <end position="72"/>
    </location>
</feature>
<evidence type="ECO:0000313" key="4">
    <source>
        <dbReference type="EMBL" id="GMG40743.1"/>
    </source>
</evidence>
<sequence>MNCEICTQNKFKYKCPKCGLKYCSLACYKSESHKHTDLEKSNNTEKKEEKVEKDSEPHPNPVRETTSPELTKLSQDPKFLEYLKEPIIQVNLHILFEIMQNVSLTNEYNRDGRLEIANKKLVNLRSGGLEENEYFDEFCEYILDKLYNDDKANSKN</sequence>
<dbReference type="Pfam" id="PF04438">
    <property type="entry name" value="zf-HIT"/>
    <property type="match status" value="1"/>
</dbReference>
<dbReference type="OrthoDB" id="18412at2759"/>
<evidence type="ECO:0000256" key="1">
    <source>
        <dbReference type="PROSITE-ProRule" id="PRU00453"/>
    </source>
</evidence>
<name>A0A9W6Z268_AMBMO</name>
<comment type="caution">
    <text evidence="4">The sequence shown here is derived from an EMBL/GenBank/DDBJ whole genome shotgun (WGS) entry which is preliminary data.</text>
</comment>
<keyword evidence="5" id="KW-1185">Reference proteome</keyword>
<dbReference type="PROSITE" id="PS51083">
    <property type="entry name" value="ZF_HIT"/>
    <property type="match status" value="1"/>
</dbReference>
<evidence type="ECO:0000259" key="3">
    <source>
        <dbReference type="PROSITE" id="PS51083"/>
    </source>
</evidence>
<dbReference type="AlphaFoldDB" id="A0A9W6Z268"/>
<dbReference type="Proteomes" id="UP001165063">
    <property type="component" value="Unassembled WGS sequence"/>
</dbReference>
<gene>
    <name evidence="4" type="ORF">Amon01_000644700</name>
</gene>
<feature type="domain" description="HIT-type" evidence="3">
    <location>
        <begin position="3"/>
        <end position="38"/>
    </location>
</feature>
<keyword evidence="1" id="KW-0479">Metal-binding</keyword>
<feature type="compositionally biased region" description="Basic and acidic residues" evidence="2">
    <location>
        <begin position="36"/>
        <end position="57"/>
    </location>
</feature>
<dbReference type="EMBL" id="BSXU01004119">
    <property type="protein sequence ID" value="GMG40743.1"/>
    <property type="molecule type" value="Genomic_DNA"/>
</dbReference>
<dbReference type="Gene3D" id="1.20.1440.260">
    <property type="match status" value="1"/>
</dbReference>
<dbReference type="CDD" id="cd23024">
    <property type="entry name" value="zf-HIT_ZNHIT2-3"/>
    <property type="match status" value="1"/>
</dbReference>
<dbReference type="Gene3D" id="3.30.60.190">
    <property type="match status" value="1"/>
</dbReference>
<dbReference type="GO" id="GO:0008270">
    <property type="term" value="F:zinc ion binding"/>
    <property type="evidence" value="ECO:0007669"/>
    <property type="project" value="UniProtKB-UniRule"/>
</dbReference>
<proteinExistence type="predicted"/>